<dbReference type="SUPFAM" id="SSF53927">
    <property type="entry name" value="Cytidine deaminase-like"/>
    <property type="match status" value="1"/>
</dbReference>
<accession>A0AAD2G038</accession>
<proteinExistence type="predicted"/>
<dbReference type="InterPro" id="IPR016192">
    <property type="entry name" value="APOBEC/CMP_deaminase_Zn-bd"/>
</dbReference>
<dbReference type="Pfam" id="PF03171">
    <property type="entry name" value="2OG-FeII_Oxy"/>
    <property type="match status" value="1"/>
</dbReference>
<gene>
    <name evidence="5" type="ORF">CYCCA115_LOCUS17393</name>
</gene>
<dbReference type="PANTHER" id="PTHR47990">
    <property type="entry name" value="2-OXOGLUTARATE (2OG) AND FE(II)-DEPENDENT OXYGENASE SUPERFAMILY PROTEIN-RELATED"/>
    <property type="match status" value="1"/>
</dbReference>
<dbReference type="InterPro" id="IPR027443">
    <property type="entry name" value="IPNS-like_sf"/>
</dbReference>
<dbReference type="AlphaFoldDB" id="A0AAD2G038"/>
<evidence type="ECO:0000256" key="2">
    <source>
        <dbReference type="ARBA" id="ARBA00022833"/>
    </source>
</evidence>
<dbReference type="CDD" id="cd01285">
    <property type="entry name" value="nucleoside_deaminase"/>
    <property type="match status" value="1"/>
</dbReference>
<dbReference type="PROSITE" id="PS51747">
    <property type="entry name" value="CYT_DCMP_DEAMINASES_2"/>
    <property type="match status" value="1"/>
</dbReference>
<dbReference type="InterPro" id="IPR005123">
    <property type="entry name" value="Oxoglu/Fe-dep_dioxygenase_dom"/>
</dbReference>
<evidence type="ECO:0000259" key="4">
    <source>
        <dbReference type="PROSITE" id="PS51747"/>
    </source>
</evidence>
<feature type="domain" description="CMP/dCMP-type deaminase" evidence="4">
    <location>
        <begin position="3"/>
        <end position="139"/>
    </location>
</feature>
<dbReference type="Pfam" id="PF00383">
    <property type="entry name" value="dCMP_cyt_deam_1"/>
    <property type="match status" value="1"/>
</dbReference>
<name>A0AAD2G038_9STRA</name>
<keyword evidence="2" id="KW-0862">Zinc</keyword>
<dbReference type="GO" id="GO:0008270">
    <property type="term" value="F:zinc ion binding"/>
    <property type="evidence" value="ECO:0007669"/>
    <property type="project" value="InterPro"/>
</dbReference>
<dbReference type="GO" id="GO:0016787">
    <property type="term" value="F:hydrolase activity"/>
    <property type="evidence" value="ECO:0007669"/>
    <property type="project" value="InterPro"/>
</dbReference>
<organism evidence="5 6">
    <name type="scientific">Cylindrotheca closterium</name>
    <dbReference type="NCBI Taxonomy" id="2856"/>
    <lineage>
        <taxon>Eukaryota</taxon>
        <taxon>Sar</taxon>
        <taxon>Stramenopiles</taxon>
        <taxon>Ochrophyta</taxon>
        <taxon>Bacillariophyta</taxon>
        <taxon>Bacillariophyceae</taxon>
        <taxon>Bacillariophycidae</taxon>
        <taxon>Bacillariales</taxon>
        <taxon>Bacillariaceae</taxon>
        <taxon>Cylindrotheca</taxon>
    </lineage>
</organism>
<protein>
    <submittedName>
        <fullName evidence="5">Uncharacterized protein</fullName>
    </submittedName>
</protein>
<sequence length="517" mass="55996">MMSTDESSLQAAINESQKAVDAGCMPFGAVLANSKGEILAEAHNGSKAKKERGGAGDVTKHAEMELVRKISTTIDLDIRKTCTLYTSTEPCVMCAGAIYWSGVSRIVYGASAKQLETLSGPGGFDIPVETLYSMGNGIRPMECIGPLLSEHAMKVHRESGIWKGCPPPSADNSFQANADIETERSLFTSGIGSAAAAKSGDYSVPVIDLSQGSDDEIAERLWNAATTVGFFSLVGHGIPQSDIDAAFEASATFYSQEQAEKEAMSPFARQLNSGYEYMSQVRPSTGTADQKESMQITFREGVMDGRWPTTPGDFREVSERLASQCHKLANRLMDLLEPRACPNLKPGTLSKAHNLGVSDGQCTLRMLHYTPMDAETAKQLTTPDDNGRIYWRAGAHTDWDCLTLLFQRVGQAGLECMSNPQDATKDGARWTPIDPVEGGIAVNIGDMLARWSNGRLYSNLHRVRMPTPAECTPPSSRYSIAFFAQADKSVLIETDGAQEPITAGDYILSRIKSNFAK</sequence>
<comment type="caution">
    <text evidence="5">The sequence shown here is derived from an EMBL/GenBank/DDBJ whole genome shotgun (WGS) entry which is preliminary data.</text>
</comment>
<dbReference type="Gene3D" id="3.40.140.10">
    <property type="entry name" value="Cytidine Deaminase, domain 2"/>
    <property type="match status" value="1"/>
</dbReference>
<dbReference type="InterPro" id="IPR026992">
    <property type="entry name" value="DIOX_N"/>
</dbReference>
<keyword evidence="1" id="KW-0479">Metal-binding</keyword>
<reference evidence="5" key="1">
    <citation type="submission" date="2023-08" db="EMBL/GenBank/DDBJ databases">
        <authorList>
            <person name="Audoor S."/>
            <person name="Bilcke G."/>
        </authorList>
    </citation>
    <scope>NUCLEOTIDE SEQUENCE</scope>
</reference>
<evidence type="ECO:0000256" key="1">
    <source>
        <dbReference type="ARBA" id="ARBA00022723"/>
    </source>
</evidence>
<dbReference type="InterPro" id="IPR050231">
    <property type="entry name" value="Iron_ascorbate_oxido_reductase"/>
</dbReference>
<evidence type="ECO:0000259" key="3">
    <source>
        <dbReference type="PROSITE" id="PS51471"/>
    </source>
</evidence>
<dbReference type="Gene3D" id="2.60.120.330">
    <property type="entry name" value="B-lactam Antibiotic, Isopenicillin N Synthase, Chain"/>
    <property type="match status" value="1"/>
</dbReference>
<dbReference type="PROSITE" id="PS00903">
    <property type="entry name" value="CYT_DCMP_DEAMINASES_1"/>
    <property type="match status" value="1"/>
</dbReference>
<evidence type="ECO:0000313" key="5">
    <source>
        <dbReference type="EMBL" id="CAJ1958870.1"/>
    </source>
</evidence>
<dbReference type="SUPFAM" id="SSF51197">
    <property type="entry name" value="Clavaminate synthase-like"/>
    <property type="match status" value="1"/>
</dbReference>
<dbReference type="InterPro" id="IPR044861">
    <property type="entry name" value="IPNS-like_FE2OG_OXY"/>
</dbReference>
<dbReference type="InterPro" id="IPR016193">
    <property type="entry name" value="Cytidine_deaminase-like"/>
</dbReference>
<dbReference type="PROSITE" id="PS51471">
    <property type="entry name" value="FE2OG_OXY"/>
    <property type="match status" value="1"/>
</dbReference>
<evidence type="ECO:0000313" key="6">
    <source>
        <dbReference type="Proteomes" id="UP001295423"/>
    </source>
</evidence>
<dbReference type="EMBL" id="CAKOGP040001980">
    <property type="protein sequence ID" value="CAJ1958870.1"/>
    <property type="molecule type" value="Genomic_DNA"/>
</dbReference>
<feature type="domain" description="Fe2OG dioxygenase" evidence="3">
    <location>
        <begin position="360"/>
        <end position="486"/>
    </location>
</feature>
<dbReference type="Pfam" id="PF14226">
    <property type="entry name" value="DIOX_N"/>
    <property type="match status" value="1"/>
</dbReference>
<keyword evidence="6" id="KW-1185">Reference proteome</keyword>
<dbReference type="Proteomes" id="UP001295423">
    <property type="component" value="Unassembled WGS sequence"/>
</dbReference>
<dbReference type="InterPro" id="IPR002125">
    <property type="entry name" value="CMP_dCMP_dom"/>
</dbReference>